<sequence length="120" mass="13132">EVRNEGNKYSLYFLLIGVACGAAMFFQWYMIGVAGEKLTKRVRALMFETVLRQEPGWFDRKENGIGAVCAKLSSDAANIQGASGHPIVVALNSVSTLLIAIVIALLIEWRLALVSMSIMP</sequence>
<dbReference type="PANTHER" id="PTHR43394">
    <property type="entry name" value="ATP-DEPENDENT PERMEASE MDL1, MITOCHONDRIAL"/>
    <property type="match status" value="1"/>
</dbReference>
<comment type="subcellular location">
    <subcellularLocation>
        <location evidence="1">Membrane</location>
        <topology evidence="1">Multi-pass membrane protein</topology>
    </subcellularLocation>
</comment>
<dbReference type="InterPro" id="IPR011527">
    <property type="entry name" value="ABC1_TM_dom"/>
</dbReference>
<keyword evidence="7" id="KW-0067">ATP-binding</keyword>
<evidence type="ECO:0000259" key="6">
    <source>
        <dbReference type="PROSITE" id="PS50929"/>
    </source>
</evidence>
<dbReference type="PANTHER" id="PTHR43394:SF18">
    <property type="entry name" value="ABC TRANSPORTER B FAMILY MEMBER 11-LIKE"/>
    <property type="match status" value="1"/>
</dbReference>
<evidence type="ECO:0000313" key="8">
    <source>
        <dbReference type="Proteomes" id="UP000051574"/>
    </source>
</evidence>
<feature type="domain" description="ABC transmembrane type-1" evidence="6">
    <location>
        <begin position="9"/>
        <end position="120"/>
    </location>
</feature>
<dbReference type="GO" id="GO:0005524">
    <property type="term" value="F:ATP binding"/>
    <property type="evidence" value="ECO:0007669"/>
    <property type="project" value="UniProtKB-KW"/>
</dbReference>
<evidence type="ECO:0000256" key="3">
    <source>
        <dbReference type="ARBA" id="ARBA00022989"/>
    </source>
</evidence>
<feature type="transmembrane region" description="Helical" evidence="5">
    <location>
        <begin position="12"/>
        <end position="31"/>
    </location>
</feature>
<gene>
    <name evidence="7" type="ORF">AMK59_4015</name>
</gene>
<dbReference type="Proteomes" id="UP000051574">
    <property type="component" value="Unassembled WGS sequence"/>
</dbReference>
<dbReference type="AlphaFoldDB" id="A0A0T6B759"/>
<dbReference type="Pfam" id="PF00664">
    <property type="entry name" value="ABC_membrane"/>
    <property type="match status" value="1"/>
</dbReference>
<evidence type="ECO:0000256" key="1">
    <source>
        <dbReference type="ARBA" id="ARBA00004141"/>
    </source>
</evidence>
<accession>A0A0T6B759</accession>
<proteinExistence type="predicted"/>
<dbReference type="InterPro" id="IPR036640">
    <property type="entry name" value="ABC1_TM_sf"/>
</dbReference>
<evidence type="ECO:0000256" key="2">
    <source>
        <dbReference type="ARBA" id="ARBA00022692"/>
    </source>
</evidence>
<dbReference type="GO" id="GO:0015421">
    <property type="term" value="F:ABC-type oligopeptide transporter activity"/>
    <property type="evidence" value="ECO:0007669"/>
    <property type="project" value="TreeGrafter"/>
</dbReference>
<feature type="transmembrane region" description="Helical" evidence="5">
    <location>
        <begin position="87"/>
        <end position="107"/>
    </location>
</feature>
<dbReference type="OrthoDB" id="6769193at2759"/>
<keyword evidence="3 5" id="KW-1133">Transmembrane helix</keyword>
<keyword evidence="2 5" id="KW-0812">Transmembrane</keyword>
<evidence type="ECO:0000256" key="4">
    <source>
        <dbReference type="ARBA" id="ARBA00023136"/>
    </source>
</evidence>
<protein>
    <submittedName>
        <fullName evidence="7">ABC transporter ATP-binding protein</fullName>
    </submittedName>
</protein>
<evidence type="ECO:0000313" key="7">
    <source>
        <dbReference type="EMBL" id="KRT83154.1"/>
    </source>
</evidence>
<feature type="non-terminal residue" evidence="7">
    <location>
        <position position="1"/>
    </location>
</feature>
<keyword evidence="7" id="KW-0547">Nucleotide-binding</keyword>
<name>A0A0T6B759_9SCAR</name>
<keyword evidence="4 5" id="KW-0472">Membrane</keyword>
<dbReference type="PROSITE" id="PS50929">
    <property type="entry name" value="ABC_TM1F"/>
    <property type="match status" value="1"/>
</dbReference>
<dbReference type="EMBL" id="LJIG01009401">
    <property type="protein sequence ID" value="KRT83154.1"/>
    <property type="molecule type" value="Genomic_DNA"/>
</dbReference>
<feature type="non-terminal residue" evidence="7">
    <location>
        <position position="120"/>
    </location>
</feature>
<keyword evidence="8" id="KW-1185">Reference proteome</keyword>
<dbReference type="GO" id="GO:0005743">
    <property type="term" value="C:mitochondrial inner membrane"/>
    <property type="evidence" value="ECO:0007669"/>
    <property type="project" value="TreeGrafter"/>
</dbReference>
<dbReference type="Gene3D" id="1.20.1560.10">
    <property type="entry name" value="ABC transporter type 1, transmembrane domain"/>
    <property type="match status" value="1"/>
</dbReference>
<evidence type="ECO:0000256" key="5">
    <source>
        <dbReference type="SAM" id="Phobius"/>
    </source>
</evidence>
<dbReference type="InterPro" id="IPR039421">
    <property type="entry name" value="Type_1_exporter"/>
</dbReference>
<dbReference type="SUPFAM" id="SSF90123">
    <property type="entry name" value="ABC transporter transmembrane region"/>
    <property type="match status" value="1"/>
</dbReference>
<dbReference type="GO" id="GO:0090374">
    <property type="term" value="P:oligopeptide export from mitochondrion"/>
    <property type="evidence" value="ECO:0007669"/>
    <property type="project" value="TreeGrafter"/>
</dbReference>
<organism evidence="7 8">
    <name type="scientific">Oryctes borbonicus</name>
    <dbReference type="NCBI Taxonomy" id="1629725"/>
    <lineage>
        <taxon>Eukaryota</taxon>
        <taxon>Metazoa</taxon>
        <taxon>Ecdysozoa</taxon>
        <taxon>Arthropoda</taxon>
        <taxon>Hexapoda</taxon>
        <taxon>Insecta</taxon>
        <taxon>Pterygota</taxon>
        <taxon>Neoptera</taxon>
        <taxon>Endopterygota</taxon>
        <taxon>Coleoptera</taxon>
        <taxon>Polyphaga</taxon>
        <taxon>Scarabaeiformia</taxon>
        <taxon>Scarabaeidae</taxon>
        <taxon>Dynastinae</taxon>
        <taxon>Oryctes</taxon>
    </lineage>
</organism>
<reference evidence="7 8" key="1">
    <citation type="submission" date="2015-09" db="EMBL/GenBank/DDBJ databases">
        <title>Draft genome of the scarab beetle Oryctes borbonicus.</title>
        <authorList>
            <person name="Meyer J.M."/>
            <person name="Markov G.V."/>
            <person name="Baskaran P."/>
            <person name="Herrmann M."/>
            <person name="Sommer R.J."/>
            <person name="Roedelsperger C."/>
        </authorList>
    </citation>
    <scope>NUCLEOTIDE SEQUENCE [LARGE SCALE GENOMIC DNA]</scope>
    <source>
        <strain evidence="7">OB123</strain>
        <tissue evidence="7">Whole animal</tissue>
    </source>
</reference>
<comment type="caution">
    <text evidence="7">The sequence shown here is derived from an EMBL/GenBank/DDBJ whole genome shotgun (WGS) entry which is preliminary data.</text>
</comment>